<evidence type="ECO:0000313" key="5">
    <source>
        <dbReference type="EMBL" id="QNI33986.1"/>
    </source>
</evidence>
<feature type="repeat" description="TPR" evidence="3">
    <location>
        <begin position="431"/>
        <end position="464"/>
    </location>
</feature>
<name>A0A7G8BN66_9BACT</name>
<proteinExistence type="predicted"/>
<gene>
    <name evidence="5" type="ORF">H7849_08795</name>
</gene>
<dbReference type="AlphaFoldDB" id="A0A7G8BN66"/>
<feature type="repeat" description="TPR" evidence="3">
    <location>
        <begin position="363"/>
        <end position="396"/>
    </location>
</feature>
<dbReference type="InterPro" id="IPR013105">
    <property type="entry name" value="TPR_2"/>
</dbReference>
<dbReference type="Proteomes" id="UP000515312">
    <property type="component" value="Chromosome"/>
</dbReference>
<dbReference type="SMART" id="SM00028">
    <property type="entry name" value="TPR"/>
    <property type="match status" value="8"/>
</dbReference>
<dbReference type="Pfam" id="PF13432">
    <property type="entry name" value="TPR_16"/>
    <property type="match status" value="2"/>
</dbReference>
<evidence type="ECO:0000256" key="2">
    <source>
        <dbReference type="ARBA" id="ARBA00022803"/>
    </source>
</evidence>
<dbReference type="SUPFAM" id="SSF48452">
    <property type="entry name" value="TPR-like"/>
    <property type="match status" value="2"/>
</dbReference>
<accession>A0A7G8BN66</accession>
<evidence type="ECO:0000256" key="1">
    <source>
        <dbReference type="ARBA" id="ARBA00022737"/>
    </source>
</evidence>
<evidence type="ECO:0000313" key="6">
    <source>
        <dbReference type="Proteomes" id="UP000515312"/>
    </source>
</evidence>
<protein>
    <submittedName>
        <fullName evidence="5">Tetratricopeptide repeat protein</fullName>
    </submittedName>
</protein>
<dbReference type="Pfam" id="PF07719">
    <property type="entry name" value="TPR_2"/>
    <property type="match status" value="1"/>
</dbReference>
<dbReference type="InterPro" id="IPR019734">
    <property type="entry name" value="TPR_rpt"/>
</dbReference>
<dbReference type="PANTHER" id="PTHR12558:SF13">
    <property type="entry name" value="CELL DIVISION CYCLE PROTEIN 27 HOMOLOG"/>
    <property type="match status" value="1"/>
</dbReference>
<dbReference type="Gene3D" id="1.25.40.10">
    <property type="entry name" value="Tetratricopeptide repeat domain"/>
    <property type="match status" value="4"/>
</dbReference>
<keyword evidence="1" id="KW-0677">Repeat</keyword>
<sequence>MLRARDYSGALKEFETASTLNPKSAQTYAWLGITQNQLREFAQAAKSFQSALRLDPSLLSARYNYAHTLVELGDLQGAIRELTTVVKTNPSVLEVQYNLAVLLSQTRRYSDAGEHFEIVHEKQPSDAAATARLADCYFHTSRQDRATQLIANLQPASLDPTTAALLASDLIESGSYSQAVSILTASDTFSASLPGKVLLAKAYLGNNQPDAAIQVLQTGADTSTQVSYLLGLAYLSSHQSEHALSAFRAAAATDPKDALAHYHLGVLLLQNTSPEIQKQGAAELQTSIQLMPGQSASYEALAKWQLQTNQAGAALALLQDAARYAKLTAQTTLLLGLAQASVHGTDAARPMIEQAIALDPHIALAHNVLGFCYFRAGDYRRASDSYAEALRLEPANGLFAYDVALALEKQNKIAEAIPFAEKAAAATPPPPSAHYLLGKLYAKAGKLVDAIHELEIAIQLNPSMPYPYYLLARTYMQSGDAQEAQEWNTRFKDLKRAQDKPGTLGPPSSEPVDGLAPSLNITGPHDAALPAPSKAQ</sequence>
<dbReference type="PROSITE" id="PS50293">
    <property type="entry name" value="TPR_REGION"/>
    <property type="match status" value="1"/>
</dbReference>
<feature type="repeat" description="TPR" evidence="3">
    <location>
        <begin position="224"/>
        <end position="257"/>
    </location>
</feature>
<reference evidence="5 6" key="1">
    <citation type="submission" date="2020-08" db="EMBL/GenBank/DDBJ databases">
        <title>Edaphobacter telluris sp. nov. and Acidobacterium dinghuensis sp. nov., two acidobacteria isolated from forest soil.</title>
        <authorList>
            <person name="Fu J."/>
            <person name="Qiu L."/>
        </authorList>
    </citation>
    <scope>NUCLEOTIDE SEQUENCE [LARGE SCALE GENOMIC DNA]</scope>
    <source>
        <strain evidence="5">4Y35</strain>
    </source>
</reference>
<feature type="region of interest" description="Disordered" evidence="4">
    <location>
        <begin position="491"/>
        <end position="536"/>
    </location>
</feature>
<keyword evidence="2 3" id="KW-0802">TPR repeat</keyword>
<dbReference type="EMBL" id="CP060394">
    <property type="protein sequence ID" value="QNI33986.1"/>
    <property type="molecule type" value="Genomic_DNA"/>
</dbReference>
<dbReference type="InterPro" id="IPR011990">
    <property type="entry name" value="TPR-like_helical_dom_sf"/>
</dbReference>
<keyword evidence="6" id="KW-1185">Reference proteome</keyword>
<evidence type="ECO:0000256" key="3">
    <source>
        <dbReference type="PROSITE-ProRule" id="PRU00339"/>
    </source>
</evidence>
<evidence type="ECO:0000256" key="4">
    <source>
        <dbReference type="SAM" id="MobiDB-lite"/>
    </source>
</evidence>
<dbReference type="PANTHER" id="PTHR12558">
    <property type="entry name" value="CELL DIVISION CYCLE 16,23,27"/>
    <property type="match status" value="1"/>
</dbReference>
<dbReference type="Pfam" id="PF12895">
    <property type="entry name" value="ANAPC3"/>
    <property type="match status" value="1"/>
</dbReference>
<feature type="repeat" description="TPR" evidence="3">
    <location>
        <begin position="25"/>
        <end position="58"/>
    </location>
</feature>
<dbReference type="KEGG" id="adin:H7849_08795"/>
<dbReference type="Pfam" id="PF14559">
    <property type="entry name" value="TPR_19"/>
    <property type="match status" value="1"/>
</dbReference>
<dbReference type="PROSITE" id="PS50005">
    <property type="entry name" value="TPR"/>
    <property type="match status" value="4"/>
</dbReference>
<organism evidence="5 6">
    <name type="scientific">Alloacidobacterium dinghuense</name>
    <dbReference type="NCBI Taxonomy" id="2763107"/>
    <lineage>
        <taxon>Bacteria</taxon>
        <taxon>Pseudomonadati</taxon>
        <taxon>Acidobacteriota</taxon>
        <taxon>Terriglobia</taxon>
        <taxon>Terriglobales</taxon>
        <taxon>Acidobacteriaceae</taxon>
        <taxon>Alloacidobacterium</taxon>
    </lineage>
</organism>